<dbReference type="SUPFAM" id="SSF51735">
    <property type="entry name" value="NAD(P)-binding Rossmann-fold domains"/>
    <property type="match status" value="1"/>
</dbReference>
<dbReference type="PANTHER" id="PTHR34853">
    <property type="match status" value="1"/>
</dbReference>
<dbReference type="OrthoDB" id="5382058at2759"/>
<dbReference type="SUPFAM" id="SSF53474">
    <property type="entry name" value="alpha/beta-Hydrolases"/>
    <property type="match status" value="1"/>
</dbReference>
<evidence type="ECO:0000313" key="2">
    <source>
        <dbReference type="EMBL" id="KAF4493720.1"/>
    </source>
</evidence>
<dbReference type="InterPro" id="IPR036291">
    <property type="entry name" value="NAD(P)-bd_dom_sf"/>
</dbReference>
<dbReference type="Gene3D" id="3.40.50.720">
    <property type="entry name" value="NAD(P)-binding Rossmann-like Domain"/>
    <property type="match status" value="1"/>
</dbReference>
<dbReference type="PRINTS" id="PR00081">
    <property type="entry name" value="GDHRDH"/>
</dbReference>
<dbReference type="PANTHER" id="PTHR34853:SF1">
    <property type="entry name" value="LIPASE 5"/>
    <property type="match status" value="1"/>
</dbReference>
<dbReference type="GO" id="GO:0004806">
    <property type="term" value="F:triacylglycerol lipase activity"/>
    <property type="evidence" value="ECO:0007669"/>
    <property type="project" value="InterPro"/>
</dbReference>
<dbReference type="InterPro" id="IPR029058">
    <property type="entry name" value="AB_hydrolase_fold"/>
</dbReference>
<proteinExistence type="predicted"/>
<accession>A0A9P5B3J0</accession>
<organism evidence="2 3">
    <name type="scientific">Fusarium agapanthi</name>
    <dbReference type="NCBI Taxonomy" id="1803897"/>
    <lineage>
        <taxon>Eukaryota</taxon>
        <taxon>Fungi</taxon>
        <taxon>Dikarya</taxon>
        <taxon>Ascomycota</taxon>
        <taxon>Pezizomycotina</taxon>
        <taxon>Sordariomycetes</taxon>
        <taxon>Hypocreomycetidae</taxon>
        <taxon>Hypocreales</taxon>
        <taxon>Nectriaceae</taxon>
        <taxon>Fusarium</taxon>
        <taxon>Fusarium fujikuroi species complex</taxon>
    </lineage>
</organism>
<dbReference type="InterPro" id="IPR002347">
    <property type="entry name" value="SDR_fam"/>
</dbReference>
<reference evidence="2" key="1">
    <citation type="submission" date="2020-01" db="EMBL/GenBank/DDBJ databases">
        <title>Identification and distribution of gene clusters putatively required for synthesis of sphingolipid metabolism inhibitors in phylogenetically diverse species of the filamentous fungus Fusarium.</title>
        <authorList>
            <person name="Kim H.-S."/>
            <person name="Busman M."/>
            <person name="Brown D.W."/>
            <person name="Divon H."/>
            <person name="Uhlig S."/>
            <person name="Proctor R.H."/>
        </authorList>
    </citation>
    <scope>NUCLEOTIDE SEQUENCE</scope>
    <source>
        <strain evidence="2">NRRL 31653</strain>
    </source>
</reference>
<dbReference type="Pfam" id="PF00106">
    <property type="entry name" value="adh_short"/>
    <property type="match status" value="1"/>
</dbReference>
<gene>
    <name evidence="2" type="ORF">FAGAP_10154</name>
</gene>
<keyword evidence="3" id="KW-1185">Reference proteome</keyword>
<dbReference type="Proteomes" id="UP000737391">
    <property type="component" value="Unassembled WGS sequence"/>
</dbReference>
<dbReference type="AlphaFoldDB" id="A0A9P5B3J0"/>
<dbReference type="EMBL" id="LUFC02000858">
    <property type="protein sequence ID" value="KAF4493720.1"/>
    <property type="molecule type" value="Genomic_DNA"/>
</dbReference>
<evidence type="ECO:0000313" key="3">
    <source>
        <dbReference type="Proteomes" id="UP000737391"/>
    </source>
</evidence>
<name>A0A9P5B3J0_9HYPO</name>
<dbReference type="InterPro" id="IPR000073">
    <property type="entry name" value="AB_hydrolase_1"/>
</dbReference>
<comment type="caution">
    <text evidence="2">The sequence shown here is derived from an EMBL/GenBank/DDBJ whole genome shotgun (WGS) entry which is preliminary data.</text>
</comment>
<feature type="domain" description="AB hydrolase-1" evidence="1">
    <location>
        <begin position="412"/>
        <end position="582"/>
    </location>
</feature>
<sequence length="743" mass="80279">MSVYDVKGKNAIVTGAGSGICLAFAQQLLENGCSVVIADLKLRPEAEDLVNKWATTEGDKPTVHFHKTDVSDWTQLSSLWDAALKKLGQIDIVCNGAGIYEPPSSTFWNPPGISSQSEDKVDGSPGVYKTFAVNALGPIRLAQIAMDYWLQNRNVQGNILWVASCGGYLHSLQTPLYFASKAAIVSFVKSLWTVHKRFGIRNAAVCPGAVHTPIFHPEYCRDRVPPETLGLTAEQCANVMFQVLTEEKYGDGNIIETILIGNRESSSVNVREVPMEALYPTVVAEGSHDGFNSSFSLSPAQIKEAKLSETVASSVNTVVNFHQSSLANGGPKQDDFYNLPDRPANLRPGQVLKVQEVTNPAPFSNAPGSSLSRILYATRNFNGTIIPASAYILWPFLPRQFNSNSDGKAPAVLWAHGTSGFFIDSAPSSHRGLCYDNVVPLALAQEGYAVVAPDYAGLGVDKAWDGSDIPHQYFVTPTGAQDTLFAMEAALGAFSNRLSGKFAIIGHSRGGGIAWGAAEALDKGKDTSGSTAFVELLKGYVGTISVAPVTKPLSTPRLFSSYSASIALSSIFHDFRPSQWLTPLGVARQKLMKQIGGGVAVGQQLFFTESQSVFEKRDRYNSSDHASAFDKLGAVGDKPFAGPLLVSQGSEDVFIAATTTNKTVTDTVNLYLNSPLSYVYVDKFGHTPIISGVRSLWMAWLEDRFQDRKNSRGLNKTYVSGWLGDDKHFLGGNGYLQWSGAPE</sequence>
<dbReference type="Pfam" id="PF12697">
    <property type="entry name" value="Abhydrolase_6"/>
    <property type="match status" value="1"/>
</dbReference>
<dbReference type="Gene3D" id="3.40.50.1820">
    <property type="entry name" value="alpha/beta hydrolase"/>
    <property type="match status" value="1"/>
</dbReference>
<evidence type="ECO:0000259" key="1">
    <source>
        <dbReference type="Pfam" id="PF12697"/>
    </source>
</evidence>
<protein>
    <submittedName>
        <fullName evidence="2">Secretory lipase</fullName>
    </submittedName>
</protein>
<dbReference type="GO" id="GO:0016042">
    <property type="term" value="P:lipid catabolic process"/>
    <property type="evidence" value="ECO:0007669"/>
    <property type="project" value="InterPro"/>
</dbReference>
<dbReference type="InterPro" id="IPR005152">
    <property type="entry name" value="Lipase_secreted"/>
</dbReference>